<protein>
    <submittedName>
        <fullName evidence="2">Uncharacterized protein</fullName>
    </submittedName>
</protein>
<evidence type="ECO:0000313" key="2">
    <source>
        <dbReference type="WBParaSite" id="nRc.2.0.1.t14482-RA"/>
    </source>
</evidence>
<organism evidence="1 2">
    <name type="scientific">Romanomermis culicivorax</name>
    <name type="common">Nematode worm</name>
    <dbReference type="NCBI Taxonomy" id="13658"/>
    <lineage>
        <taxon>Eukaryota</taxon>
        <taxon>Metazoa</taxon>
        <taxon>Ecdysozoa</taxon>
        <taxon>Nematoda</taxon>
        <taxon>Enoplea</taxon>
        <taxon>Dorylaimia</taxon>
        <taxon>Mermithida</taxon>
        <taxon>Mermithoidea</taxon>
        <taxon>Mermithidae</taxon>
        <taxon>Romanomermis</taxon>
    </lineage>
</organism>
<dbReference type="WBParaSite" id="nRc.2.0.1.t14482-RA">
    <property type="protein sequence ID" value="nRc.2.0.1.t14482-RA"/>
    <property type="gene ID" value="nRc.2.0.1.g14482"/>
</dbReference>
<dbReference type="Proteomes" id="UP000887565">
    <property type="component" value="Unplaced"/>
</dbReference>
<reference evidence="2" key="1">
    <citation type="submission" date="2022-11" db="UniProtKB">
        <authorList>
            <consortium name="WormBaseParasite"/>
        </authorList>
    </citation>
    <scope>IDENTIFICATION</scope>
</reference>
<dbReference type="AlphaFoldDB" id="A0A915IJX9"/>
<accession>A0A915IJX9</accession>
<name>A0A915IJX9_ROMCU</name>
<sequence>MTATRAILYQEKGKDQWVIAYNSHVLTDTLAALTAQPTPNFHGYTLVGFDTESIMTADMKNFQFAVPMPANSTASSYLCYIQLTFPNGTMFVFQTFAATPEDWTELFSLVDSEHTILVSFDGADDWVGIYALLSTQFRTDRQKENKDPVVKAIYFNAYRPHRSYNWTFSRTPPLTPVTHFYCFWLSAVTASFPKYTTPPALFPHDSLDATEIDHLANALIAAFYNVALSDILPTDLADRIYPTILQIALPVIMRDQVLSAYKFFMLDCTSSDHGQSFFRNGAQQFSKRQSIDAYNTPEAPHHPEKDKDLALQPRSMFDDPKRLQAAISSAMKNGLTNRLIEFLNFPVWPIYELAIRDRIQFDPNLALPPIPHQVDHLWIECIAPDQPLCD</sequence>
<evidence type="ECO:0000313" key="1">
    <source>
        <dbReference type="Proteomes" id="UP000887565"/>
    </source>
</evidence>
<proteinExistence type="predicted"/>
<keyword evidence="1" id="KW-1185">Reference proteome</keyword>